<name>A0A5C6DXD5_9BACT</name>
<protein>
    <submittedName>
        <fullName evidence="5">Putative sugar transferase EpsL</fullName>
        <ecNumber evidence="5">2.-.-.-</ecNumber>
    </submittedName>
</protein>
<comment type="similarity">
    <text evidence="1">Belongs to the bacterial sugar transferase family.</text>
</comment>
<evidence type="ECO:0000256" key="3">
    <source>
        <dbReference type="SAM" id="Phobius"/>
    </source>
</evidence>
<dbReference type="OrthoDB" id="9766874at2"/>
<evidence type="ECO:0000313" key="6">
    <source>
        <dbReference type="Proteomes" id="UP000315471"/>
    </source>
</evidence>
<dbReference type="EMBL" id="SJPY01000004">
    <property type="protein sequence ID" value="TWU41292.1"/>
    <property type="molecule type" value="Genomic_DNA"/>
</dbReference>
<dbReference type="Pfam" id="PF02397">
    <property type="entry name" value="Bac_transf"/>
    <property type="match status" value="1"/>
</dbReference>
<dbReference type="RefSeq" id="WP_146600134.1">
    <property type="nucleotide sequence ID" value="NZ_SJPY01000004.1"/>
</dbReference>
<feature type="transmembrane region" description="Helical" evidence="3">
    <location>
        <begin position="12"/>
        <end position="34"/>
    </location>
</feature>
<keyword evidence="6" id="KW-1185">Reference proteome</keyword>
<dbReference type="InterPro" id="IPR003362">
    <property type="entry name" value="Bact_transf"/>
</dbReference>
<dbReference type="GO" id="GO:0016780">
    <property type="term" value="F:phosphotransferase activity, for other substituted phosphate groups"/>
    <property type="evidence" value="ECO:0007669"/>
    <property type="project" value="TreeGrafter"/>
</dbReference>
<keyword evidence="5" id="KW-0808">Transferase</keyword>
<feature type="region of interest" description="Disordered" evidence="2">
    <location>
        <begin position="194"/>
        <end position="227"/>
    </location>
</feature>
<keyword evidence="3" id="KW-1133">Transmembrane helix</keyword>
<evidence type="ECO:0000313" key="5">
    <source>
        <dbReference type="EMBL" id="TWU41292.1"/>
    </source>
</evidence>
<keyword evidence="3" id="KW-0812">Transmembrane</keyword>
<gene>
    <name evidence="5" type="primary">epsL_1</name>
    <name evidence="5" type="ORF">Q31b_27310</name>
</gene>
<reference evidence="5 6" key="1">
    <citation type="submission" date="2019-02" db="EMBL/GenBank/DDBJ databases">
        <title>Deep-cultivation of Planctomycetes and their phenomic and genomic characterization uncovers novel biology.</title>
        <authorList>
            <person name="Wiegand S."/>
            <person name="Jogler M."/>
            <person name="Boedeker C."/>
            <person name="Pinto D."/>
            <person name="Vollmers J."/>
            <person name="Rivas-Marin E."/>
            <person name="Kohn T."/>
            <person name="Peeters S.H."/>
            <person name="Heuer A."/>
            <person name="Rast P."/>
            <person name="Oberbeckmann S."/>
            <person name="Bunk B."/>
            <person name="Jeske O."/>
            <person name="Meyerdierks A."/>
            <person name="Storesund J.E."/>
            <person name="Kallscheuer N."/>
            <person name="Luecker S."/>
            <person name="Lage O.M."/>
            <person name="Pohl T."/>
            <person name="Merkel B.J."/>
            <person name="Hornburger P."/>
            <person name="Mueller R.-W."/>
            <person name="Bruemmer F."/>
            <person name="Labrenz M."/>
            <person name="Spormann A.M."/>
            <person name="Op Den Camp H."/>
            <person name="Overmann J."/>
            <person name="Amann R."/>
            <person name="Jetten M.S.M."/>
            <person name="Mascher T."/>
            <person name="Medema M.H."/>
            <person name="Devos D.P."/>
            <person name="Kaster A.-K."/>
            <person name="Ovreas L."/>
            <person name="Rohde M."/>
            <person name="Galperin M.Y."/>
            <person name="Jogler C."/>
        </authorList>
    </citation>
    <scope>NUCLEOTIDE SEQUENCE [LARGE SCALE GENOMIC DNA]</scope>
    <source>
        <strain evidence="5 6">Q31b</strain>
    </source>
</reference>
<comment type="caution">
    <text evidence="5">The sequence shown here is derived from an EMBL/GenBank/DDBJ whole genome shotgun (WGS) entry which is preliminary data.</text>
</comment>
<dbReference type="EC" id="2.-.-.-" evidence="5"/>
<dbReference type="Proteomes" id="UP000315471">
    <property type="component" value="Unassembled WGS sequence"/>
</dbReference>
<feature type="compositionally biased region" description="Basic and acidic residues" evidence="2">
    <location>
        <begin position="197"/>
        <end position="209"/>
    </location>
</feature>
<organism evidence="5 6">
    <name type="scientific">Novipirellula aureliae</name>
    <dbReference type="NCBI Taxonomy" id="2527966"/>
    <lineage>
        <taxon>Bacteria</taxon>
        <taxon>Pseudomonadati</taxon>
        <taxon>Planctomycetota</taxon>
        <taxon>Planctomycetia</taxon>
        <taxon>Pirellulales</taxon>
        <taxon>Pirellulaceae</taxon>
        <taxon>Novipirellula</taxon>
    </lineage>
</organism>
<proteinExistence type="inferred from homology"/>
<keyword evidence="3" id="KW-0472">Membrane</keyword>
<feature type="domain" description="Bacterial sugar transferase" evidence="4">
    <location>
        <begin position="3"/>
        <end position="177"/>
    </location>
</feature>
<evidence type="ECO:0000256" key="2">
    <source>
        <dbReference type="SAM" id="MobiDB-lite"/>
    </source>
</evidence>
<evidence type="ECO:0000259" key="4">
    <source>
        <dbReference type="Pfam" id="PF02397"/>
    </source>
</evidence>
<accession>A0A5C6DXD5</accession>
<dbReference type="PANTHER" id="PTHR30576">
    <property type="entry name" value="COLANIC BIOSYNTHESIS UDP-GLUCOSE LIPID CARRIER TRANSFERASE"/>
    <property type="match status" value="1"/>
</dbReference>
<dbReference type="AlphaFoldDB" id="A0A5C6DXD5"/>
<evidence type="ECO:0000256" key="1">
    <source>
        <dbReference type="ARBA" id="ARBA00006464"/>
    </source>
</evidence>
<sequence>MMKRTIDLIGSSILIVLLAPVLLTIGVAVIVFLGRPVLFRQVRPGLRGKPFTLLKFRTMKDAVDRNGVPLPDEERMTGLGRFLRSTSLDELPELFNVLQGEMSFVGPRPLLMDYLKYYTAEEQRRHDVRPGITGWAQVNGRNRIDWDRRFRLDVWYVDNQSYWLDLKILAMTFWKVFLREDIAAEGHVTMPAFDGRPAAKMESPSETKKPSTQTDLHAVANTPHLNK</sequence>
<dbReference type="PANTHER" id="PTHR30576:SF8">
    <property type="entry name" value="UNDECAPRENYL-PHOSPHATE GALACTOSE PHOSPHOTRANSFERASE"/>
    <property type="match status" value="1"/>
</dbReference>